<evidence type="ECO:0000313" key="9">
    <source>
        <dbReference type="EMBL" id="MBN3289716.1"/>
    </source>
</evidence>
<dbReference type="InterPro" id="IPR001212">
    <property type="entry name" value="Somatomedin_B_dom"/>
</dbReference>
<accession>A0ABS2YUJ0</accession>
<dbReference type="PROSITE" id="PS51642">
    <property type="entry name" value="HEMOPEXIN_2"/>
    <property type="match status" value="1"/>
</dbReference>
<dbReference type="InterPro" id="IPR020436">
    <property type="entry name" value="SMB_chordata"/>
</dbReference>
<gene>
    <name evidence="9" type="primary">Prg4</name>
    <name evidence="9" type="ORF">GTO92_0014756</name>
</gene>
<keyword evidence="2" id="KW-0964">Secreted</keyword>
<dbReference type="InterPro" id="IPR018486">
    <property type="entry name" value="Hemopexin_CS"/>
</dbReference>
<protein>
    <submittedName>
        <fullName evidence="9">PRG4 protein</fullName>
    </submittedName>
</protein>
<dbReference type="InterPro" id="IPR000585">
    <property type="entry name" value="Hemopexin-like_dom"/>
</dbReference>
<name>A0ABS2YUJ0_POLSE</name>
<dbReference type="InterPro" id="IPR018487">
    <property type="entry name" value="Hemopexin-like_repeat"/>
</dbReference>
<evidence type="ECO:0000256" key="3">
    <source>
        <dbReference type="ARBA" id="ARBA00022729"/>
    </source>
</evidence>
<dbReference type="Gene3D" id="2.110.10.10">
    <property type="entry name" value="Hemopexin-like domain"/>
    <property type="match status" value="1"/>
</dbReference>
<keyword evidence="6" id="KW-0325">Glycoprotein</keyword>
<keyword evidence="4" id="KW-0677">Repeat</keyword>
<proteinExistence type="predicted"/>
<dbReference type="PANTHER" id="PTHR22917">
    <property type="entry name" value="HEMOPEXIN DOMAIN-CONTAINING PROTEIN"/>
    <property type="match status" value="1"/>
</dbReference>
<evidence type="ECO:0000256" key="5">
    <source>
        <dbReference type="ARBA" id="ARBA00023157"/>
    </source>
</evidence>
<organism evidence="9 10">
    <name type="scientific">Polypterus senegalus</name>
    <name type="common">Senegal bichir</name>
    <dbReference type="NCBI Taxonomy" id="55291"/>
    <lineage>
        <taxon>Eukaryota</taxon>
        <taxon>Metazoa</taxon>
        <taxon>Chordata</taxon>
        <taxon>Craniata</taxon>
        <taxon>Vertebrata</taxon>
        <taxon>Euteleostomi</taxon>
        <taxon>Actinopterygii</taxon>
        <taxon>Polypteriformes</taxon>
        <taxon>Polypteridae</taxon>
        <taxon>Polypterus</taxon>
    </lineage>
</organism>
<comment type="subcellular location">
    <subcellularLocation>
        <location evidence="1">Secreted</location>
    </subcellularLocation>
</comment>
<dbReference type="SUPFAM" id="SSF50923">
    <property type="entry name" value="Hemopexin-like domain"/>
    <property type="match status" value="1"/>
</dbReference>
<evidence type="ECO:0000256" key="6">
    <source>
        <dbReference type="ARBA" id="ARBA00023180"/>
    </source>
</evidence>
<dbReference type="InterPro" id="IPR036375">
    <property type="entry name" value="Hemopexin-like_dom_sf"/>
</dbReference>
<dbReference type="InterPro" id="IPR051298">
    <property type="entry name" value="Heme_transport/Cell_adhesion"/>
</dbReference>
<dbReference type="InterPro" id="IPR036024">
    <property type="entry name" value="Somatomedin_B-like_dom_sf"/>
</dbReference>
<dbReference type="CDD" id="cd00094">
    <property type="entry name" value="HX"/>
    <property type="match status" value="1"/>
</dbReference>
<evidence type="ECO:0000313" key="10">
    <source>
        <dbReference type="Proteomes" id="UP001166052"/>
    </source>
</evidence>
<feature type="domain" description="SMB" evidence="8">
    <location>
        <begin position="54"/>
        <end position="97"/>
    </location>
</feature>
<comment type="caution">
    <text evidence="9">The sequence shown here is derived from an EMBL/GenBank/DDBJ whole genome shotgun (WGS) entry which is preliminary data.</text>
</comment>
<keyword evidence="3" id="KW-0732">Signal</keyword>
<dbReference type="SMART" id="SM00201">
    <property type="entry name" value="SO"/>
    <property type="match status" value="2"/>
</dbReference>
<evidence type="ECO:0000256" key="2">
    <source>
        <dbReference type="ARBA" id="ARBA00022525"/>
    </source>
</evidence>
<feature type="domain" description="SMB" evidence="8">
    <location>
        <begin position="14"/>
        <end position="53"/>
    </location>
</feature>
<dbReference type="EMBL" id="JAAWVN010004506">
    <property type="protein sequence ID" value="MBN3289716.1"/>
    <property type="molecule type" value="Genomic_DNA"/>
</dbReference>
<keyword evidence="5" id="KW-1015">Disulfide bond</keyword>
<dbReference type="SUPFAM" id="SSF90188">
    <property type="entry name" value="Somatomedin B domain"/>
    <property type="match status" value="2"/>
</dbReference>
<dbReference type="PANTHER" id="PTHR22917:SF1">
    <property type="entry name" value="PROTEOGLYCAN 4"/>
    <property type="match status" value="1"/>
</dbReference>
<evidence type="ECO:0000256" key="7">
    <source>
        <dbReference type="PROSITE-ProRule" id="PRU01011"/>
    </source>
</evidence>
<evidence type="ECO:0000256" key="4">
    <source>
        <dbReference type="ARBA" id="ARBA00022737"/>
    </source>
</evidence>
<dbReference type="PROSITE" id="PS00524">
    <property type="entry name" value="SMB_1"/>
    <property type="match status" value="1"/>
</dbReference>
<feature type="non-terminal residue" evidence="9">
    <location>
        <position position="373"/>
    </location>
</feature>
<dbReference type="Pfam" id="PF00045">
    <property type="entry name" value="Hemopexin"/>
    <property type="match status" value="2"/>
</dbReference>
<keyword evidence="10" id="KW-1185">Reference proteome</keyword>
<evidence type="ECO:0000259" key="8">
    <source>
        <dbReference type="PROSITE" id="PS50958"/>
    </source>
</evidence>
<evidence type="ECO:0000256" key="1">
    <source>
        <dbReference type="ARBA" id="ARBA00004613"/>
    </source>
</evidence>
<dbReference type="PROSITE" id="PS00024">
    <property type="entry name" value="HEMOPEXIN"/>
    <property type="match status" value="1"/>
</dbReference>
<feature type="repeat" description="Hemopexin" evidence="7">
    <location>
        <begin position="185"/>
        <end position="232"/>
    </location>
</feature>
<dbReference type="Proteomes" id="UP001166052">
    <property type="component" value="Unassembled WGS sequence"/>
</dbReference>
<dbReference type="SMART" id="SM00120">
    <property type="entry name" value="HX"/>
    <property type="match status" value="2"/>
</dbReference>
<dbReference type="PRINTS" id="PR00022">
    <property type="entry name" value="SOMATOMEDINB"/>
</dbReference>
<dbReference type="PROSITE" id="PS50958">
    <property type="entry name" value="SMB_2"/>
    <property type="match status" value="2"/>
</dbReference>
<feature type="non-terminal residue" evidence="9">
    <location>
        <position position="1"/>
    </location>
</feature>
<dbReference type="Pfam" id="PF01033">
    <property type="entry name" value="Somatomedin_B"/>
    <property type="match status" value="2"/>
</dbReference>
<reference evidence="9" key="1">
    <citation type="journal article" date="2021" name="Cell">
        <title>Tracing the genetic footprints of vertebrate landing in non-teleost ray-finned fishes.</title>
        <authorList>
            <person name="Bi X."/>
            <person name="Wang K."/>
            <person name="Yang L."/>
            <person name="Pan H."/>
            <person name="Jiang H."/>
            <person name="Wei Q."/>
            <person name="Fang M."/>
            <person name="Yu H."/>
            <person name="Zhu C."/>
            <person name="Cai Y."/>
            <person name="He Y."/>
            <person name="Gan X."/>
            <person name="Zeng H."/>
            <person name="Yu D."/>
            <person name="Zhu Y."/>
            <person name="Jiang H."/>
            <person name="Qiu Q."/>
            <person name="Yang H."/>
            <person name="Zhang Y.E."/>
            <person name="Wang W."/>
            <person name="Zhu M."/>
            <person name="He S."/>
            <person name="Zhang G."/>
        </authorList>
    </citation>
    <scope>NUCLEOTIDE SEQUENCE</scope>
    <source>
        <strain evidence="9">Bchr_001</strain>
    </source>
</reference>
<dbReference type="Gene3D" id="4.10.410.20">
    <property type="match status" value="2"/>
</dbReference>
<sequence length="373" mass="41972">MKSVHQLKQLKLSIIDSCHERCGEVYYRGHKCHCDYSCLIHKECCLDYEMTCTTGNSCKGRCGEDFQRGKQCDCDNECSQFGKCCPDYTMHCMNEKPDASTFSSPITTTINNNLIGNSQTTNNVSDLPVPDHDDSNLCIGRPANGMTTLRNGTTFVFRGHFFWMLNARGIEVGYPRKITEVWGIPSPIDTVFTRCNCQGKTFFFKGKNYWRFENGSLDPGYPKLISKGFNGLSGKITAALSVSAHQRKMESVYFFKQGGVFQKYTFEQQPSNKCAKPSTSLSIKVIRKRTAREAGGNLKIKAYLTKEIAISSLSGIQTSITSAISVPNPKSLDGYNYFLFSKNKYYNIKFINSTMPSLSSVHSNAHKDWYKCL</sequence>